<dbReference type="eggNOG" id="COG0510">
    <property type="taxonomic scope" value="Bacteria"/>
</dbReference>
<name>Q30YG8_OLEA2</name>
<dbReference type="InterPro" id="IPR002575">
    <property type="entry name" value="Aminoglycoside_PTrfase"/>
</dbReference>
<evidence type="ECO:0000313" key="2">
    <source>
        <dbReference type="EMBL" id="ABB39278.1"/>
    </source>
</evidence>
<evidence type="ECO:0000313" key="3">
    <source>
        <dbReference type="Proteomes" id="UP000002710"/>
    </source>
</evidence>
<dbReference type="GO" id="GO:0016740">
    <property type="term" value="F:transferase activity"/>
    <property type="evidence" value="ECO:0007669"/>
    <property type="project" value="UniProtKB-KW"/>
</dbReference>
<dbReference type="RefSeq" id="WP_011368343.1">
    <property type="nucleotide sequence ID" value="NC_007519.1"/>
</dbReference>
<organism evidence="2 3">
    <name type="scientific">Oleidesulfovibrio alaskensis (strain ATCC BAA-1058 / DSM 17464 / G20)</name>
    <name type="common">Desulfovibrio alaskensis</name>
    <dbReference type="NCBI Taxonomy" id="207559"/>
    <lineage>
        <taxon>Bacteria</taxon>
        <taxon>Pseudomonadati</taxon>
        <taxon>Thermodesulfobacteriota</taxon>
        <taxon>Desulfovibrionia</taxon>
        <taxon>Desulfovibrionales</taxon>
        <taxon>Desulfovibrionaceae</taxon>
        <taxon>Oleidesulfovibrio</taxon>
    </lineage>
</organism>
<dbReference type="InterPro" id="IPR011009">
    <property type="entry name" value="Kinase-like_dom_sf"/>
</dbReference>
<protein>
    <submittedName>
        <fullName evidence="2">Aminoglycoside phosphotransferase</fullName>
    </submittedName>
</protein>
<keyword evidence="3" id="KW-1185">Reference proteome</keyword>
<dbReference type="Pfam" id="PF01636">
    <property type="entry name" value="APH"/>
    <property type="match status" value="1"/>
</dbReference>
<dbReference type="AlphaFoldDB" id="Q30YG8"/>
<dbReference type="KEGG" id="dde:Dde_2481"/>
<gene>
    <name evidence="2" type="ordered locus">Dde_2481</name>
</gene>
<dbReference type="EMBL" id="CP000112">
    <property type="protein sequence ID" value="ABB39278.1"/>
    <property type="molecule type" value="Genomic_DNA"/>
</dbReference>
<feature type="domain" description="Aminoglycoside phosphotransferase" evidence="1">
    <location>
        <begin position="51"/>
        <end position="238"/>
    </location>
</feature>
<sequence>MNDILNQWNITAARIADEHAIPGSPERCIERTVIEDTLGRLWLLERLAAAQAPHRESVAALLHSLHAAGTCAVHSPAALAAGRKNAPSFIARVRGAAWQLSPFITGSPLPRPEYIDHAWRGEAAAAFIHGLQTAGKQSESVMAAPTPPLSAYIDSLMRTMAARHPRCHRSLAEPARHAAAAAARPVRPALAHGDLHPVNIIWNTRPQADAPCVQAIAGVIDWEFCGLKDVLYDVSNCAGCAGFEHPSALEKDFVLALMAGLLRNNVLCAEEIKSLPAHMVALRFAWVSEWLRRNDMEMLHMETEYLNILLDNGARLGRLWAG</sequence>
<dbReference type="HOGENOM" id="CLU_791632_0_0_7"/>
<reference evidence="2 3" key="1">
    <citation type="journal article" date="2011" name="J. Bacteriol.">
        <title>Complete genome sequence and updated annotation of Desulfovibrio alaskensis G20.</title>
        <authorList>
            <person name="Hauser L.J."/>
            <person name="Land M.L."/>
            <person name="Brown S.D."/>
            <person name="Larimer F."/>
            <person name="Keller K.L."/>
            <person name="Rapp-Giles B.J."/>
            <person name="Price M.N."/>
            <person name="Lin M."/>
            <person name="Bruce D.C."/>
            <person name="Detter J.C."/>
            <person name="Tapia R."/>
            <person name="Han C.S."/>
            <person name="Goodwin L.A."/>
            <person name="Cheng J.F."/>
            <person name="Pitluck S."/>
            <person name="Copeland A."/>
            <person name="Lucas S."/>
            <person name="Nolan M."/>
            <person name="Lapidus A.L."/>
            <person name="Palumbo A.V."/>
            <person name="Wall J.D."/>
        </authorList>
    </citation>
    <scope>NUCLEOTIDE SEQUENCE [LARGE SCALE GENOMIC DNA]</scope>
    <source>
        <strain evidence="3">ATCC BAA 1058 / DSM 17464 / G20</strain>
    </source>
</reference>
<dbReference type="SUPFAM" id="SSF56112">
    <property type="entry name" value="Protein kinase-like (PK-like)"/>
    <property type="match status" value="1"/>
</dbReference>
<proteinExistence type="predicted"/>
<dbReference type="STRING" id="207559.Dde_2481"/>
<evidence type="ECO:0000259" key="1">
    <source>
        <dbReference type="Pfam" id="PF01636"/>
    </source>
</evidence>
<dbReference type="Proteomes" id="UP000002710">
    <property type="component" value="Chromosome"/>
</dbReference>
<dbReference type="Gene3D" id="3.90.1200.10">
    <property type="match status" value="1"/>
</dbReference>
<keyword evidence="2" id="KW-0808">Transferase</keyword>
<accession>Q30YG8</accession>